<evidence type="ECO:0000313" key="1">
    <source>
        <dbReference type="EMBL" id="KAJ6810943.1"/>
    </source>
</evidence>
<keyword evidence="3" id="KW-1185">Reference proteome</keyword>
<sequence length="47" mass="5400">MTLEKSCCHIGMTKFYSKVLLQCNCQVNCEAYVAKIKEDIVKLIVLF</sequence>
<evidence type="ECO:0000313" key="3">
    <source>
        <dbReference type="Proteomes" id="UP001140949"/>
    </source>
</evidence>
<protein>
    <submittedName>
        <fullName evidence="1">Uncharacterized protein</fullName>
    </submittedName>
</protein>
<dbReference type="Proteomes" id="UP001140949">
    <property type="component" value="Unassembled WGS sequence"/>
</dbReference>
<reference evidence="1" key="1">
    <citation type="journal article" date="2023" name="GigaByte">
        <title>Genome assembly of the bearded iris, Iris pallida Lam.</title>
        <authorList>
            <person name="Bruccoleri R.E."/>
            <person name="Oakeley E.J."/>
            <person name="Faust A.M.E."/>
            <person name="Altorfer M."/>
            <person name="Dessus-Babus S."/>
            <person name="Burckhardt D."/>
            <person name="Oertli M."/>
            <person name="Naumann U."/>
            <person name="Petersen F."/>
            <person name="Wong J."/>
        </authorList>
    </citation>
    <scope>NUCLEOTIDE SEQUENCE</scope>
    <source>
        <strain evidence="1">GSM-AAB239-AS_SAM_17_03QT</strain>
    </source>
</reference>
<dbReference type="EMBL" id="JANAVB010032020">
    <property type="protein sequence ID" value="KAJ6810944.1"/>
    <property type="molecule type" value="Genomic_DNA"/>
</dbReference>
<evidence type="ECO:0000313" key="2">
    <source>
        <dbReference type="EMBL" id="KAJ6810944.1"/>
    </source>
</evidence>
<organism evidence="1 3">
    <name type="scientific">Iris pallida</name>
    <name type="common">Sweet iris</name>
    <dbReference type="NCBI Taxonomy" id="29817"/>
    <lineage>
        <taxon>Eukaryota</taxon>
        <taxon>Viridiplantae</taxon>
        <taxon>Streptophyta</taxon>
        <taxon>Embryophyta</taxon>
        <taxon>Tracheophyta</taxon>
        <taxon>Spermatophyta</taxon>
        <taxon>Magnoliopsida</taxon>
        <taxon>Liliopsida</taxon>
        <taxon>Asparagales</taxon>
        <taxon>Iridaceae</taxon>
        <taxon>Iridoideae</taxon>
        <taxon>Irideae</taxon>
        <taxon>Iris</taxon>
    </lineage>
</organism>
<name>A0AAX6F408_IRIPA</name>
<dbReference type="AlphaFoldDB" id="A0AAX6F408"/>
<gene>
    <name evidence="1" type="ORF">M6B38_156280</name>
    <name evidence="2" type="ORF">M6B38_156285</name>
</gene>
<dbReference type="EMBL" id="JANAVB010032020">
    <property type="protein sequence ID" value="KAJ6810943.1"/>
    <property type="molecule type" value="Genomic_DNA"/>
</dbReference>
<reference evidence="1" key="2">
    <citation type="submission" date="2023-04" db="EMBL/GenBank/DDBJ databases">
        <authorList>
            <person name="Bruccoleri R.E."/>
            <person name="Oakeley E.J."/>
            <person name="Faust A.-M."/>
            <person name="Dessus-Babus S."/>
            <person name="Altorfer M."/>
            <person name="Burckhardt D."/>
            <person name="Oertli M."/>
            <person name="Naumann U."/>
            <person name="Petersen F."/>
            <person name="Wong J."/>
        </authorList>
    </citation>
    <scope>NUCLEOTIDE SEQUENCE</scope>
    <source>
        <strain evidence="1">GSM-AAB239-AS_SAM_17_03QT</strain>
        <tissue evidence="1">Leaf</tissue>
    </source>
</reference>
<accession>A0AAX6F408</accession>
<comment type="caution">
    <text evidence="1">The sequence shown here is derived from an EMBL/GenBank/DDBJ whole genome shotgun (WGS) entry which is preliminary data.</text>
</comment>
<proteinExistence type="predicted"/>